<dbReference type="EMBL" id="JAENGY010000076">
    <property type="protein sequence ID" value="KAG6975070.1"/>
    <property type="molecule type" value="Genomic_DNA"/>
</dbReference>
<comment type="caution">
    <text evidence="1">The sequence shown here is derived from an EMBL/GenBank/DDBJ whole genome shotgun (WGS) entry which is preliminary data.</text>
</comment>
<dbReference type="PANTHER" id="PTHR12459:SF15">
    <property type="entry name" value="TRANSMEMBRANE PROTEIN 135"/>
    <property type="match status" value="1"/>
</dbReference>
<sequence length="91" mass="10687">MALACTYQVATGGALFFEHTKRRFELMLYCFPRALDIVWQLLERRGLVRYVKHSEVVLFCLSMSLIMSSPARYFKPTYLRILRFIFGGDII</sequence>
<evidence type="ECO:0000313" key="2">
    <source>
        <dbReference type="Proteomes" id="UP000709295"/>
    </source>
</evidence>
<dbReference type="PANTHER" id="PTHR12459">
    <property type="entry name" value="TRANSMEMBRANE PROTEIN 135-RELATED"/>
    <property type="match status" value="1"/>
</dbReference>
<reference evidence="1" key="1">
    <citation type="submission" date="2021-01" db="EMBL/GenBank/DDBJ databases">
        <title>Phytophthora aleatoria, a newly-described species from Pinus radiata is distinct from Phytophthora cactorum isolates based on comparative genomics.</title>
        <authorList>
            <person name="Mcdougal R."/>
            <person name="Panda P."/>
            <person name="Williams N."/>
            <person name="Studholme D.J."/>
        </authorList>
    </citation>
    <scope>NUCLEOTIDE SEQUENCE</scope>
    <source>
        <strain evidence="1">NZFS 4037</strain>
    </source>
</reference>
<keyword evidence="2" id="KW-1185">Reference proteome</keyword>
<accession>A0A8J5JBY7</accession>
<protein>
    <submittedName>
        <fullName evidence="1">Uncharacterized protein</fullName>
    </submittedName>
</protein>
<dbReference type="Proteomes" id="UP000709295">
    <property type="component" value="Unassembled WGS sequence"/>
</dbReference>
<gene>
    <name evidence="1" type="ORF">JG688_00002761</name>
</gene>
<dbReference type="AlphaFoldDB" id="A0A8J5JBY7"/>
<evidence type="ECO:0000313" key="1">
    <source>
        <dbReference type="EMBL" id="KAG6975070.1"/>
    </source>
</evidence>
<dbReference type="InterPro" id="IPR026749">
    <property type="entry name" value="Tmem135"/>
</dbReference>
<proteinExistence type="predicted"/>
<name>A0A8J5JBY7_9STRA</name>
<organism evidence="1 2">
    <name type="scientific">Phytophthora aleatoria</name>
    <dbReference type="NCBI Taxonomy" id="2496075"/>
    <lineage>
        <taxon>Eukaryota</taxon>
        <taxon>Sar</taxon>
        <taxon>Stramenopiles</taxon>
        <taxon>Oomycota</taxon>
        <taxon>Peronosporomycetes</taxon>
        <taxon>Peronosporales</taxon>
        <taxon>Peronosporaceae</taxon>
        <taxon>Phytophthora</taxon>
    </lineage>
</organism>